<dbReference type="InterPro" id="IPR031704">
    <property type="entry name" value="Glyco_hydro_36_N"/>
</dbReference>
<feature type="binding site" evidence="7">
    <location>
        <position position="442"/>
    </location>
    <ligand>
        <name>substrate</name>
    </ligand>
</feature>
<evidence type="ECO:0000256" key="5">
    <source>
        <dbReference type="PIRNR" id="PIRNR005536"/>
    </source>
</evidence>
<dbReference type="AlphaFoldDB" id="A0A9D1DJK9"/>
<dbReference type="PIRSF" id="PIRSF005536">
    <property type="entry name" value="Agal"/>
    <property type="match status" value="1"/>
</dbReference>
<reference evidence="10" key="1">
    <citation type="submission" date="2020-10" db="EMBL/GenBank/DDBJ databases">
        <authorList>
            <person name="Gilroy R."/>
        </authorList>
    </citation>
    <scope>NUCLEOTIDE SEQUENCE</scope>
    <source>
        <strain evidence="10">ChiGjej3B3-7149</strain>
    </source>
</reference>
<dbReference type="Pfam" id="PF16875">
    <property type="entry name" value="Glyco_hydro_36N"/>
    <property type="match status" value="1"/>
</dbReference>
<feature type="binding site" evidence="7">
    <location>
        <begin position="365"/>
        <end position="366"/>
    </location>
    <ligand>
        <name>substrate</name>
    </ligand>
</feature>
<evidence type="ECO:0000313" key="11">
    <source>
        <dbReference type="Proteomes" id="UP000824238"/>
    </source>
</evidence>
<evidence type="ECO:0000259" key="8">
    <source>
        <dbReference type="Pfam" id="PF16874"/>
    </source>
</evidence>
<dbReference type="Proteomes" id="UP000824238">
    <property type="component" value="Unassembled WGS sequence"/>
</dbReference>
<evidence type="ECO:0000259" key="9">
    <source>
        <dbReference type="Pfam" id="PF16875"/>
    </source>
</evidence>
<dbReference type="InterPro" id="IPR038417">
    <property type="entry name" value="Alpga-gal_N_sf"/>
</dbReference>
<evidence type="ECO:0000256" key="3">
    <source>
        <dbReference type="ARBA" id="ARBA00022801"/>
    </source>
</evidence>
<feature type="binding site" evidence="7">
    <location>
        <position position="538"/>
    </location>
    <ligand>
        <name>substrate</name>
    </ligand>
</feature>
<dbReference type="Gene3D" id="2.70.98.60">
    <property type="entry name" value="alpha-galactosidase from lactobacil brevis"/>
    <property type="match status" value="1"/>
</dbReference>
<comment type="caution">
    <text evidence="10">The sequence shown here is derived from an EMBL/GenBank/DDBJ whole genome shotgun (WGS) entry which is preliminary data.</text>
</comment>
<sequence length="773" mass="85741">MSRSRSITYDKGLFHLRTEHSSYMFRVTPQGQLEHLHYGAPVRDADAEALSLKRAMPYGDSVLYPGGGAAYCLDVLPMEWSGAGRGDYRPSPIELVTDAGSWTADFEYAGHTITPGATQTKCGLPTAYGGDMTLAVLLRDEAAGAELRLYYTTYPAEDVITRRAELVCTGAGLSIRKLMSLSLDLAERELKMTTFTGGWIREAHRCERAVEGTLVNESRTGFSSSRANPGFILSEREANEEHGRVWGFNLVYSGSHMSCVSADERGSARVMCGISPDRFDWRLEQGESFETPEAVMCFSAEGLGGMSRAMHDFVNRHIVRGPWAGRGRPVLVNAWEGFMFDFDARRLLSVARRAKAMGAELFVMDDGWFIGRDDDTGGLGDYEPDRKKLPEGVSGLARDMKKLGLGFGIWVEPEAVSPKSRLFAAHPDWAITEPCREPVYGRNELLLDLTRPEVRDYIVESVAGVLDSAEISYVKWDMNRQMAGVGGAFAHRYILGLYEVLHRIFDKRPEILFESCSSGGNRFDLGMLCFSPQIWASDDTDPIERLDIQKGLSYLYPLSTMGAHVSASPHAQTLRRTPLDTRFAVSCFGCLGYELDLRELTPVELKEARRQIAFYKKHRMTLQYGRLYRFELPDGREAFSCVARDGSEAVTGHFRRLVHAAPPFEKLPAAGLDPGALYEVESRPPLLRIADFGALIKHALPVKLRPGGPVLRAADALAGLRQETERYTASGAALLDGIRLQNLFSGTGYDKKLRLPGDFGSEIYLITRVGKAK</sequence>
<dbReference type="Pfam" id="PF02065">
    <property type="entry name" value="Melibiase"/>
    <property type="match status" value="1"/>
</dbReference>
<evidence type="ECO:0000256" key="1">
    <source>
        <dbReference type="ARBA" id="ARBA00001255"/>
    </source>
</evidence>
<dbReference type="InterPro" id="IPR013785">
    <property type="entry name" value="Aldolase_TIM"/>
</dbReference>
<dbReference type="InterPro" id="IPR031705">
    <property type="entry name" value="Glyco_hydro_36_C"/>
</dbReference>
<dbReference type="SUPFAM" id="SSF51445">
    <property type="entry name" value="(Trans)glycosidases"/>
    <property type="match status" value="1"/>
</dbReference>
<dbReference type="Gene3D" id="2.60.40.1180">
    <property type="entry name" value="Golgi alpha-mannosidase II"/>
    <property type="match status" value="1"/>
</dbReference>
<dbReference type="PRINTS" id="PR00743">
    <property type="entry name" value="GLHYDRLASE36"/>
</dbReference>
<keyword evidence="3 5" id="KW-0378">Hydrolase</keyword>
<gene>
    <name evidence="10" type="ORF">IAD36_00380</name>
</gene>
<feature type="active site" description="Nucleophile" evidence="6">
    <location>
        <position position="477"/>
    </location>
</feature>
<dbReference type="GO" id="GO:0004557">
    <property type="term" value="F:alpha-galactosidase activity"/>
    <property type="evidence" value="ECO:0007669"/>
    <property type="project" value="UniProtKB-UniRule"/>
</dbReference>
<proteinExistence type="inferred from homology"/>
<dbReference type="EMBL" id="DVHH01000008">
    <property type="protein sequence ID" value="HIR54050.1"/>
    <property type="molecule type" value="Genomic_DNA"/>
</dbReference>
<evidence type="ECO:0000256" key="6">
    <source>
        <dbReference type="PIRSR" id="PIRSR005536-1"/>
    </source>
</evidence>
<feature type="active site" description="Proton donor" evidence="6">
    <location>
        <position position="538"/>
    </location>
</feature>
<dbReference type="Gene3D" id="3.20.20.70">
    <property type="entry name" value="Aldolase class I"/>
    <property type="match status" value="1"/>
</dbReference>
<dbReference type="GO" id="GO:0016052">
    <property type="term" value="P:carbohydrate catabolic process"/>
    <property type="evidence" value="ECO:0007669"/>
    <property type="project" value="InterPro"/>
</dbReference>
<feature type="binding site" evidence="7">
    <location>
        <position position="516"/>
    </location>
    <ligand>
        <name>substrate</name>
    </ligand>
</feature>
<reference evidence="10" key="2">
    <citation type="journal article" date="2021" name="PeerJ">
        <title>Extensive microbial diversity within the chicken gut microbiome revealed by metagenomics and culture.</title>
        <authorList>
            <person name="Gilroy R."/>
            <person name="Ravi A."/>
            <person name="Getino M."/>
            <person name="Pursley I."/>
            <person name="Horton D.L."/>
            <person name="Alikhan N.F."/>
            <person name="Baker D."/>
            <person name="Gharbi K."/>
            <person name="Hall N."/>
            <person name="Watson M."/>
            <person name="Adriaenssens E.M."/>
            <person name="Foster-Nyarko E."/>
            <person name="Jarju S."/>
            <person name="Secka A."/>
            <person name="Antonio M."/>
            <person name="Oren A."/>
            <person name="Chaudhuri R.R."/>
            <person name="La Ragione R."/>
            <person name="Hildebrand F."/>
            <person name="Pallen M.J."/>
        </authorList>
    </citation>
    <scope>NUCLEOTIDE SEQUENCE</scope>
    <source>
        <strain evidence="10">ChiGjej3B3-7149</strain>
    </source>
</reference>
<dbReference type="CDD" id="cd14791">
    <property type="entry name" value="GH36"/>
    <property type="match status" value="1"/>
</dbReference>
<dbReference type="InterPro" id="IPR017853">
    <property type="entry name" value="GH"/>
</dbReference>
<evidence type="ECO:0000256" key="4">
    <source>
        <dbReference type="ARBA" id="ARBA00023295"/>
    </source>
</evidence>
<evidence type="ECO:0000256" key="2">
    <source>
        <dbReference type="ARBA" id="ARBA00012755"/>
    </source>
</evidence>
<dbReference type="FunFam" id="3.20.20.70:FF:000118">
    <property type="entry name" value="Alpha-galactosidase"/>
    <property type="match status" value="1"/>
</dbReference>
<dbReference type="InterPro" id="IPR050985">
    <property type="entry name" value="Alpha-glycosidase_related"/>
</dbReference>
<keyword evidence="4 5" id="KW-0326">Glycosidase</keyword>
<comment type="catalytic activity">
    <reaction evidence="1 5">
        <text>Hydrolysis of terminal, non-reducing alpha-D-galactose residues in alpha-D-galactosides, including galactose oligosaccharides, galactomannans and galactolipids.</text>
        <dbReference type="EC" id="3.2.1.22"/>
    </reaction>
</comment>
<evidence type="ECO:0000256" key="7">
    <source>
        <dbReference type="PIRSR" id="PIRSR005536-2"/>
    </source>
</evidence>
<feature type="domain" description="Glycosyl hydrolase family 36 N-terminal" evidence="9">
    <location>
        <begin position="31"/>
        <end position="284"/>
    </location>
</feature>
<comment type="similarity">
    <text evidence="5">Belongs to the glycosyl hydrolase.</text>
</comment>
<organism evidence="10 11">
    <name type="scientific">Candidatus Scatomorpha intestinigallinarum</name>
    <dbReference type="NCBI Taxonomy" id="2840923"/>
    <lineage>
        <taxon>Bacteria</taxon>
        <taxon>Bacillati</taxon>
        <taxon>Bacillota</taxon>
        <taxon>Clostridia</taxon>
        <taxon>Eubacteriales</taxon>
        <taxon>Candidatus Scatomorpha</taxon>
    </lineage>
</organism>
<dbReference type="PANTHER" id="PTHR43053">
    <property type="entry name" value="GLYCOSIDASE FAMILY 31"/>
    <property type="match status" value="1"/>
</dbReference>
<dbReference type="InterPro" id="IPR013780">
    <property type="entry name" value="Glyco_hydro_b"/>
</dbReference>
<dbReference type="EC" id="3.2.1.22" evidence="2 5"/>
<feature type="binding site" evidence="7">
    <location>
        <position position="199"/>
    </location>
    <ligand>
        <name>substrate</name>
    </ligand>
</feature>
<dbReference type="Pfam" id="PF16874">
    <property type="entry name" value="Glyco_hydro_36C"/>
    <property type="match status" value="1"/>
</dbReference>
<dbReference type="InterPro" id="IPR002252">
    <property type="entry name" value="Glyco_hydro_36"/>
</dbReference>
<evidence type="ECO:0000313" key="10">
    <source>
        <dbReference type="EMBL" id="HIR54050.1"/>
    </source>
</evidence>
<dbReference type="PANTHER" id="PTHR43053:SF3">
    <property type="entry name" value="ALPHA-GALACTOSIDASE C-RELATED"/>
    <property type="match status" value="1"/>
</dbReference>
<feature type="binding site" evidence="7">
    <location>
        <begin position="475"/>
        <end position="479"/>
    </location>
    <ligand>
        <name>substrate</name>
    </ligand>
</feature>
<protein>
    <recommendedName>
        <fullName evidence="2 5">Alpha-galactosidase</fullName>
        <ecNumber evidence="2 5">3.2.1.22</ecNumber>
    </recommendedName>
</protein>
<accession>A0A9D1DJK9</accession>
<feature type="domain" description="Glycosyl hydrolase family 36 C-terminal" evidence="8">
    <location>
        <begin position="638"/>
        <end position="765"/>
    </location>
</feature>
<name>A0A9D1DJK9_9FIRM</name>